<name>A0ACC0WP01_9STRA</name>
<gene>
    <name evidence="1" type="ORF">PsorP6_017292</name>
</gene>
<protein>
    <submittedName>
        <fullName evidence="1">Uncharacterized protein</fullName>
    </submittedName>
</protein>
<keyword evidence="2" id="KW-1185">Reference proteome</keyword>
<comment type="caution">
    <text evidence="1">The sequence shown here is derived from an EMBL/GenBank/DDBJ whole genome shotgun (WGS) entry which is preliminary data.</text>
</comment>
<reference evidence="1 2" key="1">
    <citation type="journal article" date="2022" name="bioRxiv">
        <title>The genome of the oomycete Peronosclerospora sorghi, a cosmopolitan pathogen of maize and sorghum, is inflated with dispersed pseudogenes.</title>
        <authorList>
            <person name="Fletcher K."/>
            <person name="Martin F."/>
            <person name="Isakeit T."/>
            <person name="Cavanaugh K."/>
            <person name="Magill C."/>
            <person name="Michelmore R."/>
        </authorList>
    </citation>
    <scope>NUCLEOTIDE SEQUENCE [LARGE SCALE GENOMIC DNA]</scope>
    <source>
        <strain evidence="1">P6</strain>
    </source>
</reference>
<dbReference type="Proteomes" id="UP001163321">
    <property type="component" value="Chromosome 11"/>
</dbReference>
<dbReference type="EMBL" id="CM047590">
    <property type="protein sequence ID" value="KAI9919726.1"/>
    <property type="molecule type" value="Genomic_DNA"/>
</dbReference>
<accession>A0ACC0WP01</accession>
<proteinExistence type="predicted"/>
<organism evidence="1 2">
    <name type="scientific">Peronosclerospora sorghi</name>
    <dbReference type="NCBI Taxonomy" id="230839"/>
    <lineage>
        <taxon>Eukaryota</taxon>
        <taxon>Sar</taxon>
        <taxon>Stramenopiles</taxon>
        <taxon>Oomycota</taxon>
        <taxon>Peronosporomycetes</taxon>
        <taxon>Peronosporales</taxon>
        <taxon>Peronosporaceae</taxon>
        <taxon>Peronosclerospora</taxon>
    </lineage>
</organism>
<sequence>MDLLTPDVKHAFDRVGTLKTRLKRRKYALTLARCRYSRKSAYMHRAHFLHGIASRIPDGVAQFHKRLQDIEKLPTETLTISLRMALMPYTPLCGREVFLSVNDPVAVPVILFTVDHFRQSHCIAVMERLLIPKLYVIYHAHAIKFTHCSARCRHERGCIQEQWRLERLKRGCRRN</sequence>
<evidence type="ECO:0000313" key="1">
    <source>
        <dbReference type="EMBL" id="KAI9919726.1"/>
    </source>
</evidence>
<evidence type="ECO:0000313" key="2">
    <source>
        <dbReference type="Proteomes" id="UP001163321"/>
    </source>
</evidence>